<evidence type="ECO:0000256" key="1">
    <source>
        <dbReference type="SAM" id="MobiDB-lite"/>
    </source>
</evidence>
<dbReference type="Proteomes" id="UP000063718">
    <property type="component" value="Unassembled WGS sequence"/>
</dbReference>
<name>A0A0S6UCZ6_NEOTH</name>
<reference evidence="2" key="1">
    <citation type="journal article" date="2014" name="Gene">
        <title>Genome-guided analysis of transformation efficiency and carbon dioxide assimilation by Moorella thermoacetica Y72.</title>
        <authorList>
            <person name="Tsukahara K."/>
            <person name="Kita A."/>
            <person name="Nakashimada Y."/>
            <person name="Hoshino T."/>
            <person name="Murakami K."/>
        </authorList>
    </citation>
    <scope>NUCLEOTIDE SEQUENCE [LARGE SCALE GENOMIC DNA]</scope>
    <source>
        <strain evidence="2">Y72</strain>
    </source>
</reference>
<sequence>MIGLLKLHAHEAVIGTLRGRGPHGRGGDKAGSQELEIAHPLDGRDVMAHAVAHGRQVEEGLKEIKHDVGQPGLAKDDKVAPEDLPGAVREIQLHPQASEPIFPTGGYCRAGQAPLSGTACRLGKIPTGKFQEDVFQGGRPQHLVAEVTVTILDPAPDLPPPGGVQVKGPAYKLGSQDHAIYQVQDLPAAAIDGAKFQDLPTDVAFYQLPRRAFFQNYPMIHDHQAITELGRFFQIMGGQDQGHPTGLQLTHLLPHQMPGLRVQAGGWLIQDEEPGVVDEPPGDGQAPLHPPGEVFDFYPCFILQVGEDQEFPYPLPGDSTGKVEIAGVEEQVFYYRQLRVQVVLLGHHPQPGLDLAGLPADVIPQHLQGTVAHRGETVDHFNGGSLPGAVRTQEAKTLTWPHVEVYSLDSREAVIPFYQAPSPNNLGQWPNPPQKYPDTSG</sequence>
<dbReference type="EMBL" id="DF238840">
    <property type="protein sequence ID" value="GAF26597.1"/>
    <property type="molecule type" value="Genomic_DNA"/>
</dbReference>
<proteinExistence type="predicted"/>
<feature type="region of interest" description="Disordered" evidence="1">
    <location>
        <begin position="421"/>
        <end position="441"/>
    </location>
</feature>
<accession>A0A0S6UCZ6</accession>
<dbReference type="AntiFam" id="ANF00095">
    <property type="entry name" value="Shadow ORF (opposite ABC transporters)"/>
</dbReference>
<dbReference type="AlphaFoldDB" id="A0A0S6UCZ6"/>
<protein>
    <submittedName>
        <fullName evidence="2">ABC-type oligopeptide transport system, ATPase component</fullName>
    </submittedName>
</protein>
<dbReference type="AntiFam" id="ANF00142">
    <property type="entry name" value="Shadow ORF (opposite yadG)"/>
</dbReference>
<evidence type="ECO:0000313" key="2">
    <source>
        <dbReference type="EMBL" id="GAF26597.1"/>
    </source>
</evidence>
<gene>
    <name evidence="2" type="ORF">MTY_1937</name>
</gene>
<organism evidence="2">
    <name type="scientific">Moorella thermoacetica Y72</name>
    <dbReference type="NCBI Taxonomy" id="1325331"/>
    <lineage>
        <taxon>Bacteria</taxon>
        <taxon>Bacillati</taxon>
        <taxon>Bacillota</taxon>
        <taxon>Clostridia</taxon>
        <taxon>Neomoorellales</taxon>
        <taxon>Neomoorellaceae</taxon>
        <taxon>Neomoorella</taxon>
    </lineage>
</organism>